<organism evidence="2 3">
    <name type="scientific">Desmophyllum pertusum</name>
    <dbReference type="NCBI Taxonomy" id="174260"/>
    <lineage>
        <taxon>Eukaryota</taxon>
        <taxon>Metazoa</taxon>
        <taxon>Cnidaria</taxon>
        <taxon>Anthozoa</taxon>
        <taxon>Hexacorallia</taxon>
        <taxon>Scleractinia</taxon>
        <taxon>Caryophylliina</taxon>
        <taxon>Caryophylliidae</taxon>
        <taxon>Desmophyllum</taxon>
    </lineage>
</organism>
<dbReference type="Proteomes" id="UP001163046">
    <property type="component" value="Unassembled WGS sequence"/>
</dbReference>
<keyword evidence="3" id="KW-1185">Reference proteome</keyword>
<evidence type="ECO:0000313" key="2">
    <source>
        <dbReference type="EMBL" id="KAJ7363211.1"/>
    </source>
</evidence>
<dbReference type="AlphaFoldDB" id="A0A9W9YQM5"/>
<comment type="caution">
    <text evidence="2">The sequence shown here is derived from an EMBL/GenBank/DDBJ whole genome shotgun (WGS) entry which is preliminary data.</text>
</comment>
<gene>
    <name evidence="2" type="ORF">OS493_011492</name>
</gene>
<dbReference type="EMBL" id="MU827306">
    <property type="protein sequence ID" value="KAJ7363211.1"/>
    <property type="molecule type" value="Genomic_DNA"/>
</dbReference>
<sequence length="157" mass="18078">MPPKRRYKQWQRDRNVPIPKRTLVRLKKAASTCCTIGEESFLANDRTFTSEITGQNELIQDDVTSVTWERSDDNIFELNQQTQTQKGPIISCENESSDNEIEGPNHFQCHRENLSLTDPCHLTEDCDYRDIDSDEASYRCESTDEDSELEDNASAPK</sequence>
<feature type="region of interest" description="Disordered" evidence="1">
    <location>
        <begin position="134"/>
        <end position="157"/>
    </location>
</feature>
<accession>A0A9W9YQM5</accession>
<reference evidence="2" key="1">
    <citation type="submission" date="2023-01" db="EMBL/GenBank/DDBJ databases">
        <title>Genome assembly of the deep-sea coral Lophelia pertusa.</title>
        <authorList>
            <person name="Herrera S."/>
            <person name="Cordes E."/>
        </authorList>
    </citation>
    <scope>NUCLEOTIDE SEQUENCE</scope>
    <source>
        <strain evidence="2">USNM1676648</strain>
        <tissue evidence="2">Polyp</tissue>
    </source>
</reference>
<proteinExistence type="predicted"/>
<evidence type="ECO:0000256" key="1">
    <source>
        <dbReference type="SAM" id="MobiDB-lite"/>
    </source>
</evidence>
<protein>
    <submittedName>
        <fullName evidence="2">Uncharacterized protein</fullName>
    </submittedName>
</protein>
<name>A0A9W9YQM5_9CNID</name>
<evidence type="ECO:0000313" key="3">
    <source>
        <dbReference type="Proteomes" id="UP001163046"/>
    </source>
</evidence>